<comment type="caution">
    <text evidence="9">The sequence shown here is derived from an EMBL/GenBank/DDBJ whole genome shotgun (WGS) entry which is preliminary data.</text>
</comment>
<sequence length="336" mass="36196">MIEQCDFTVLSGFLGSGKTTLLSAYLACSDVGRVAVIVNDVGEVNIDGAVLALQDGVPMATLSNGCVCCSLTNDLPYTIDALVRERRLSGQQPYTQIILECSGLSDPGGVMRSLSALAGLGMRVRVVTTYACDRHVAPEDFSLLAQQVGAAHTIVLTRTDLVSPQQIADAATEVKSMGPMGKIIVETSPEARARAAFDVPAALPLSDAGHVPGGRYESQHPRIKVFSLQWDHELPWDHVAAWLENLAFYFDSRLLRTKGLVRLEGGDVLLIQGIGQHFDTPRRLNQLDAERSSLVVICRDASESEVIELAPQIPGMTVSARTAGSKAIELARPRYD</sequence>
<dbReference type="AlphaFoldDB" id="A0A916ISH1"/>
<dbReference type="GO" id="GO:0016787">
    <property type="term" value="F:hydrolase activity"/>
    <property type="evidence" value="ECO:0007669"/>
    <property type="project" value="UniProtKB-KW"/>
</dbReference>
<evidence type="ECO:0000256" key="3">
    <source>
        <dbReference type="ARBA" id="ARBA00023186"/>
    </source>
</evidence>
<keyword evidence="3" id="KW-0143">Chaperone</keyword>
<organism evidence="9 10">
    <name type="scientific">Cupriavidus yeoncheonensis</name>
    <dbReference type="NCBI Taxonomy" id="1462994"/>
    <lineage>
        <taxon>Bacteria</taxon>
        <taxon>Pseudomonadati</taxon>
        <taxon>Pseudomonadota</taxon>
        <taxon>Betaproteobacteria</taxon>
        <taxon>Burkholderiales</taxon>
        <taxon>Burkholderiaceae</taxon>
        <taxon>Cupriavidus</taxon>
    </lineage>
</organism>
<dbReference type="Gene3D" id="3.40.50.300">
    <property type="entry name" value="P-loop containing nucleotide triphosphate hydrolases"/>
    <property type="match status" value="1"/>
</dbReference>
<protein>
    <submittedName>
        <fullName evidence="9">P-loop guanosine triphosphatase YjiA</fullName>
        <ecNumber evidence="9">3.6.-.-</ecNumber>
    </submittedName>
</protein>
<accession>A0A916ISH1</accession>
<dbReference type="RefSeq" id="WP_211946830.1">
    <property type="nucleotide sequence ID" value="NZ_CAJPUY010000005.1"/>
</dbReference>
<dbReference type="Pfam" id="PF02492">
    <property type="entry name" value="cobW"/>
    <property type="match status" value="1"/>
</dbReference>
<evidence type="ECO:0000256" key="2">
    <source>
        <dbReference type="ARBA" id="ARBA00022801"/>
    </source>
</evidence>
<dbReference type="InterPro" id="IPR011629">
    <property type="entry name" value="CobW-like_C"/>
</dbReference>
<evidence type="ECO:0000256" key="1">
    <source>
        <dbReference type="ARBA" id="ARBA00022741"/>
    </source>
</evidence>
<name>A0A916ISH1_9BURK</name>
<evidence type="ECO:0000259" key="7">
    <source>
        <dbReference type="Pfam" id="PF02492"/>
    </source>
</evidence>
<evidence type="ECO:0000313" key="9">
    <source>
        <dbReference type="EMBL" id="CAG2137592.1"/>
    </source>
</evidence>
<dbReference type="SUPFAM" id="SSF52540">
    <property type="entry name" value="P-loop containing nucleoside triphosphate hydrolases"/>
    <property type="match status" value="1"/>
</dbReference>
<dbReference type="EC" id="3.6.-.-" evidence="9"/>
<reference evidence="9" key="1">
    <citation type="submission" date="2021-03" db="EMBL/GenBank/DDBJ databases">
        <authorList>
            <person name="Peeters C."/>
        </authorList>
    </citation>
    <scope>NUCLEOTIDE SEQUENCE</scope>
    <source>
        <strain evidence="9">LMG 31506</strain>
    </source>
</reference>
<evidence type="ECO:0000256" key="6">
    <source>
        <dbReference type="ARBA" id="ARBA00049117"/>
    </source>
</evidence>
<dbReference type="SUPFAM" id="SSF90002">
    <property type="entry name" value="Hypothetical protein YjiA, C-terminal domain"/>
    <property type="match status" value="1"/>
</dbReference>
<evidence type="ECO:0000259" key="8">
    <source>
        <dbReference type="Pfam" id="PF07683"/>
    </source>
</evidence>
<dbReference type="Proteomes" id="UP000672934">
    <property type="component" value="Unassembled WGS sequence"/>
</dbReference>
<evidence type="ECO:0000256" key="4">
    <source>
        <dbReference type="ARBA" id="ARBA00034320"/>
    </source>
</evidence>
<dbReference type="InterPro" id="IPR003495">
    <property type="entry name" value="CobW/HypB/UreG_nucleotide-bd"/>
</dbReference>
<dbReference type="GO" id="GO:0000166">
    <property type="term" value="F:nucleotide binding"/>
    <property type="evidence" value="ECO:0007669"/>
    <property type="project" value="UniProtKB-KW"/>
</dbReference>
<dbReference type="GO" id="GO:0005737">
    <property type="term" value="C:cytoplasm"/>
    <property type="evidence" value="ECO:0007669"/>
    <property type="project" value="TreeGrafter"/>
</dbReference>
<dbReference type="InterPro" id="IPR027417">
    <property type="entry name" value="P-loop_NTPase"/>
</dbReference>
<feature type="domain" description="CobW/HypB/UreG nucleotide-binding" evidence="7">
    <location>
        <begin position="8"/>
        <end position="182"/>
    </location>
</feature>
<evidence type="ECO:0000313" key="10">
    <source>
        <dbReference type="Proteomes" id="UP000672934"/>
    </source>
</evidence>
<gene>
    <name evidence="9" type="primary">yjiA_1</name>
    <name evidence="9" type="ORF">LMG31506_01865</name>
</gene>
<dbReference type="Pfam" id="PF07683">
    <property type="entry name" value="CobW_C"/>
    <property type="match status" value="1"/>
</dbReference>
<comment type="similarity">
    <text evidence="4">Belongs to the SIMIBI class G3E GTPase family. ZNG1 subfamily.</text>
</comment>
<dbReference type="Gene3D" id="3.30.1220.10">
    <property type="entry name" value="CobW-like, C-terminal domain"/>
    <property type="match status" value="1"/>
</dbReference>
<dbReference type="InterPro" id="IPR051316">
    <property type="entry name" value="Zinc-reg_GTPase_activator"/>
</dbReference>
<evidence type="ECO:0000256" key="5">
    <source>
        <dbReference type="ARBA" id="ARBA00045658"/>
    </source>
</evidence>
<keyword evidence="1" id="KW-0547">Nucleotide-binding</keyword>
<proteinExistence type="inferred from homology"/>
<dbReference type="EMBL" id="CAJPUY010000005">
    <property type="protein sequence ID" value="CAG2137592.1"/>
    <property type="molecule type" value="Genomic_DNA"/>
</dbReference>
<keyword evidence="10" id="KW-1185">Reference proteome</keyword>
<keyword evidence="2 9" id="KW-0378">Hydrolase</keyword>
<comment type="function">
    <text evidence="5">Zinc chaperone that directly transfers zinc cofactor to target proteins, thereby activating them. Zinc is transferred from the CXCC motif in the GTPase domain to the zinc binding site in target proteins in a process requiring GTP hydrolysis.</text>
</comment>
<dbReference type="PANTHER" id="PTHR13748">
    <property type="entry name" value="COBW-RELATED"/>
    <property type="match status" value="1"/>
</dbReference>
<feature type="domain" description="CobW C-terminal" evidence="8">
    <location>
        <begin position="223"/>
        <end position="307"/>
    </location>
</feature>
<dbReference type="PANTHER" id="PTHR13748:SF62">
    <property type="entry name" value="COBW DOMAIN-CONTAINING PROTEIN"/>
    <property type="match status" value="1"/>
</dbReference>
<dbReference type="CDD" id="cd03112">
    <property type="entry name" value="CobW-like"/>
    <property type="match status" value="1"/>
</dbReference>
<dbReference type="InterPro" id="IPR036627">
    <property type="entry name" value="CobW-likC_sf"/>
</dbReference>
<comment type="catalytic activity">
    <reaction evidence="6">
        <text>GTP + H2O = GDP + phosphate + H(+)</text>
        <dbReference type="Rhea" id="RHEA:19669"/>
        <dbReference type="ChEBI" id="CHEBI:15377"/>
        <dbReference type="ChEBI" id="CHEBI:15378"/>
        <dbReference type="ChEBI" id="CHEBI:37565"/>
        <dbReference type="ChEBI" id="CHEBI:43474"/>
        <dbReference type="ChEBI" id="CHEBI:58189"/>
    </reaction>
    <physiologicalReaction direction="left-to-right" evidence="6">
        <dbReference type="Rhea" id="RHEA:19670"/>
    </physiologicalReaction>
</comment>